<sequence>MLEEPSPYSRVKILKLVKNPETGERTELLDDTRTRIVESKDNGKLAFILKKKMNDRFSDEDDGSEIEVVSQPLWSLLKEHLGDYPYHVFRGPSVPLNSPYEAIIFGWEKLQMAANQDPRDEEDKQARDDLKTLLDVISSGSSGDANLDKYFQFRDVYRQGNTIQFVDLWTVFPPGTLVYGTPFQGQDQVFLVQDNYGAWPERSDRPQQFLPWELDCWIYDWNGESFQRTAYTLLFDHFDGQKPLSSLPYRPFGHGNSDESLKEMLIDRGKRFRTLCTAKKGNQLFEYAGDAIFGKKGVSGLVQDDGEDNESRTGRMPPDLEMLMLPRHLWSASKTDTHKVVKSSHINSRVMVDYSSYFQFGPTTAPNGMLDRSRRTSNCSCTDCRTNDALAEKYRDRFDGTEAQEKIIWESDQYMLCPPRVLGYVLGQKHWAQLQVDLIQNIPPDDPNSAWHSRLHLADENKKSLLHGLVRSHISSASPKDNSQRSGTLEVDDIIPGKGKGLVILLDGPPGVGKTSTAETIAQATGKPLFSISVADVGTKARHVEANLGRIFTLATSWQAILLIDEADVFLEKRGNGNAASTDRNALVSVFLRVLEYYQGIMFLTTNQIAQFDAAIPSRIHVSIQYDSLRKEQMAKIFSGFLEPLDRSNLIDNYRDIQKWLDEDVYEVGFDGRQIRNIVTTALGLARADGSGKLGKHHLKSVFLNARSFKTEFTVQFDRYISGQEKLIK</sequence>
<dbReference type="PANTHER" id="PTHR46411">
    <property type="entry name" value="FAMILY ATPASE, PUTATIVE-RELATED"/>
    <property type="match status" value="1"/>
</dbReference>
<dbReference type="OMA" id="WEEEQYL"/>
<comment type="caution">
    <text evidence="2">The sequence shown here is derived from an EMBL/GenBank/DDBJ whole genome shotgun (WGS) entry which is preliminary data.</text>
</comment>
<dbReference type="InterPro" id="IPR003593">
    <property type="entry name" value="AAA+_ATPase"/>
</dbReference>
<dbReference type="Pfam" id="PF00004">
    <property type="entry name" value="AAA"/>
    <property type="match status" value="1"/>
</dbReference>
<dbReference type="OrthoDB" id="10042665at2759"/>
<reference evidence="3" key="1">
    <citation type="journal article" date="2013" name="Mol. Plant Microbe Interact.">
        <title>Global aspects of pacC regulation of pathogenicity genes in Colletotrichum gloeosporioides as revealed by transcriptome analysis.</title>
        <authorList>
            <person name="Alkan N."/>
            <person name="Meng X."/>
            <person name="Friedlander G."/>
            <person name="Reuveni E."/>
            <person name="Sukno S."/>
            <person name="Sherman A."/>
            <person name="Thon M."/>
            <person name="Fluhr R."/>
            <person name="Prusky D."/>
        </authorList>
    </citation>
    <scope>NUCLEOTIDE SEQUENCE [LARGE SCALE GENOMIC DNA]</scope>
    <source>
        <strain evidence="3">Cg-14</strain>
    </source>
</reference>
<feature type="domain" description="AAA+ ATPase" evidence="1">
    <location>
        <begin position="500"/>
        <end position="630"/>
    </location>
</feature>
<evidence type="ECO:0000313" key="2">
    <source>
        <dbReference type="EMBL" id="EQB46725.1"/>
    </source>
</evidence>
<protein>
    <recommendedName>
        <fullName evidence="1">AAA+ ATPase domain-containing protein</fullName>
    </recommendedName>
</protein>
<organism evidence="2 3">
    <name type="scientific">Colletotrichum gloeosporioides (strain Cg-14)</name>
    <name type="common">Anthracnose fungus</name>
    <name type="synonym">Glomerella cingulata</name>
    <dbReference type="NCBI Taxonomy" id="1237896"/>
    <lineage>
        <taxon>Eukaryota</taxon>
        <taxon>Fungi</taxon>
        <taxon>Dikarya</taxon>
        <taxon>Ascomycota</taxon>
        <taxon>Pezizomycotina</taxon>
        <taxon>Sordariomycetes</taxon>
        <taxon>Hypocreomycetidae</taxon>
        <taxon>Glomerellales</taxon>
        <taxon>Glomerellaceae</taxon>
        <taxon>Colletotrichum</taxon>
        <taxon>Colletotrichum gloeosporioides species complex</taxon>
    </lineage>
</organism>
<dbReference type="EMBL" id="AMYD01003283">
    <property type="protein sequence ID" value="EQB46725.1"/>
    <property type="molecule type" value="Genomic_DNA"/>
</dbReference>
<name>T0LEA7_COLGC</name>
<dbReference type="GO" id="GO:0005524">
    <property type="term" value="F:ATP binding"/>
    <property type="evidence" value="ECO:0007669"/>
    <property type="project" value="InterPro"/>
</dbReference>
<dbReference type="AlphaFoldDB" id="T0LEA7"/>
<dbReference type="SMART" id="SM00382">
    <property type="entry name" value="AAA"/>
    <property type="match status" value="1"/>
</dbReference>
<dbReference type="InterPro" id="IPR056599">
    <property type="entry name" value="AAA_lid_fung"/>
</dbReference>
<dbReference type="Gene3D" id="3.40.50.300">
    <property type="entry name" value="P-loop containing nucleotide triphosphate hydrolases"/>
    <property type="match status" value="1"/>
</dbReference>
<proteinExistence type="predicted"/>
<dbReference type="InterPro" id="IPR054289">
    <property type="entry name" value="DUF7025"/>
</dbReference>
<dbReference type="SUPFAM" id="SSF52540">
    <property type="entry name" value="P-loop containing nucleoside triphosphate hydrolases"/>
    <property type="match status" value="1"/>
</dbReference>
<dbReference type="CDD" id="cd19481">
    <property type="entry name" value="RecA-like_protease"/>
    <property type="match status" value="1"/>
</dbReference>
<dbReference type="InterPro" id="IPR027417">
    <property type="entry name" value="P-loop_NTPase"/>
</dbReference>
<dbReference type="InterPro" id="IPR003959">
    <property type="entry name" value="ATPase_AAA_core"/>
</dbReference>
<evidence type="ECO:0000313" key="3">
    <source>
        <dbReference type="Proteomes" id="UP000015530"/>
    </source>
</evidence>
<dbReference type="GO" id="GO:0016887">
    <property type="term" value="F:ATP hydrolysis activity"/>
    <property type="evidence" value="ECO:0007669"/>
    <property type="project" value="InterPro"/>
</dbReference>
<dbReference type="HOGENOM" id="CLU_004471_6_2_1"/>
<dbReference type="Proteomes" id="UP000015530">
    <property type="component" value="Unassembled WGS sequence"/>
</dbReference>
<accession>T0LEA7</accession>
<dbReference type="STRING" id="1237896.T0LEA7"/>
<evidence type="ECO:0000259" key="1">
    <source>
        <dbReference type="SMART" id="SM00382"/>
    </source>
</evidence>
<dbReference type="Pfam" id="PF23232">
    <property type="entry name" value="AAA_lid_13"/>
    <property type="match status" value="1"/>
</dbReference>
<dbReference type="PANTHER" id="PTHR46411:SF2">
    <property type="entry name" value="AAA+ ATPASE DOMAIN-CONTAINING PROTEIN"/>
    <property type="match status" value="1"/>
</dbReference>
<gene>
    <name evidence="2" type="ORF">CGLO_14201</name>
</gene>
<dbReference type="Pfam" id="PF22942">
    <property type="entry name" value="DUF7025"/>
    <property type="match status" value="1"/>
</dbReference>